<dbReference type="InterPro" id="IPR023485">
    <property type="entry name" value="Ptyr_pPase"/>
</dbReference>
<keyword evidence="8" id="KW-1185">Reference proteome</keyword>
<comment type="similarity">
    <text evidence="1">Belongs to the low molecular weight phosphotyrosine protein phosphatase family.</text>
</comment>
<dbReference type="InterPro" id="IPR017867">
    <property type="entry name" value="Tyr_phospatase_low_mol_wt"/>
</dbReference>
<dbReference type="RefSeq" id="WP_021009725.1">
    <property type="nucleotide sequence ID" value="NZ_ASHR01000010.1"/>
</dbReference>
<dbReference type="AlphaFoldDB" id="U1MWZ9"/>
<dbReference type="Pfam" id="PF01451">
    <property type="entry name" value="LMWPc"/>
    <property type="match status" value="1"/>
</dbReference>
<evidence type="ECO:0000313" key="7">
    <source>
        <dbReference type="EMBL" id="ERG65125.1"/>
    </source>
</evidence>
<dbReference type="SMART" id="SM00226">
    <property type="entry name" value="LMWPc"/>
    <property type="match status" value="1"/>
</dbReference>
<organism evidence="7 8">
    <name type="scientific">Agrococcus pavilionensis RW1</name>
    <dbReference type="NCBI Taxonomy" id="1330458"/>
    <lineage>
        <taxon>Bacteria</taxon>
        <taxon>Bacillati</taxon>
        <taxon>Actinomycetota</taxon>
        <taxon>Actinomycetes</taxon>
        <taxon>Micrococcales</taxon>
        <taxon>Microbacteriaceae</taxon>
        <taxon>Agrococcus</taxon>
    </lineage>
</organism>
<dbReference type="SUPFAM" id="SSF52788">
    <property type="entry name" value="Phosphotyrosine protein phosphatases I"/>
    <property type="match status" value="1"/>
</dbReference>
<feature type="domain" description="Phosphotyrosine protein phosphatase I" evidence="6">
    <location>
        <begin position="21"/>
        <end position="214"/>
    </location>
</feature>
<dbReference type="Proteomes" id="UP000016462">
    <property type="component" value="Unassembled WGS sequence"/>
</dbReference>
<dbReference type="OrthoDB" id="9784339at2"/>
<dbReference type="InterPro" id="IPR050438">
    <property type="entry name" value="LMW_PTPase"/>
</dbReference>
<evidence type="ECO:0000256" key="5">
    <source>
        <dbReference type="PIRSR" id="PIRSR617867-1"/>
    </source>
</evidence>
<name>U1MWZ9_9MICO</name>
<dbReference type="PRINTS" id="PR00719">
    <property type="entry name" value="LMWPTPASE"/>
</dbReference>
<dbReference type="GO" id="GO:0004725">
    <property type="term" value="F:protein tyrosine phosphatase activity"/>
    <property type="evidence" value="ECO:0007669"/>
    <property type="project" value="UniProtKB-EC"/>
</dbReference>
<dbReference type="EC" id="3.1.3.48" evidence="2"/>
<dbReference type="PANTHER" id="PTHR11717:SF7">
    <property type="entry name" value="LOW MOLECULAR WEIGHT PHOSPHOTYROSINE PROTEIN PHOSPHATASE"/>
    <property type="match status" value="1"/>
</dbReference>
<evidence type="ECO:0000259" key="6">
    <source>
        <dbReference type="SMART" id="SM00226"/>
    </source>
</evidence>
<reference evidence="7 8" key="1">
    <citation type="journal article" date="2013" name="Genome Announc.">
        <title>First draft genome sequence from a member of the genus agrococcus, isolated from modern microbialites.</title>
        <authorList>
            <person name="White R.A.III."/>
            <person name="Grassa C.J."/>
            <person name="Suttle C.A."/>
        </authorList>
    </citation>
    <scope>NUCLEOTIDE SEQUENCE [LARGE SCALE GENOMIC DNA]</scope>
    <source>
        <strain evidence="7 8">RW1</strain>
    </source>
</reference>
<keyword evidence="4" id="KW-0904">Protein phosphatase</keyword>
<evidence type="ECO:0000256" key="3">
    <source>
        <dbReference type="ARBA" id="ARBA00022801"/>
    </source>
</evidence>
<comment type="caution">
    <text evidence="7">The sequence shown here is derived from an EMBL/GenBank/DDBJ whole genome shotgun (WGS) entry which is preliminary data.</text>
</comment>
<keyword evidence="3" id="KW-0378">Hydrolase</keyword>
<gene>
    <name evidence="7" type="ORF">L332_11830</name>
</gene>
<feature type="active site" evidence="5">
    <location>
        <position position="33"/>
    </location>
</feature>
<dbReference type="Gene3D" id="3.40.50.2300">
    <property type="match status" value="1"/>
</dbReference>
<accession>U1MWZ9</accession>
<evidence type="ECO:0000313" key="8">
    <source>
        <dbReference type="Proteomes" id="UP000016462"/>
    </source>
</evidence>
<protein>
    <recommendedName>
        <fullName evidence="2">protein-tyrosine-phosphatase</fullName>
        <ecNumber evidence="2">3.1.3.48</ecNumber>
    </recommendedName>
</protein>
<proteinExistence type="inferred from homology"/>
<sequence>MPFPRHRAQPVATAMEDDATFRILTVCTGNLCRSPLAEQLLRARLPRALGEPMELLVSSAGTHAFDDDRMDALAAAESVRLGATDADAHRARRILDRHIAEADLILAMAREHRSAAASLVPAALARAFTLVEFARIVEALAAGTVDAQLPPRGAEGVAAWLREVVRVAGTVRGLMPLPASPLELDIEDPYRFEAMVYRRSADAVAECVDRSAEALRVLADRR</sequence>
<evidence type="ECO:0000256" key="1">
    <source>
        <dbReference type="ARBA" id="ARBA00011063"/>
    </source>
</evidence>
<dbReference type="EMBL" id="ASHR01000010">
    <property type="protein sequence ID" value="ERG65125.1"/>
    <property type="molecule type" value="Genomic_DNA"/>
</dbReference>
<dbReference type="PANTHER" id="PTHR11717">
    <property type="entry name" value="LOW MOLECULAR WEIGHT PROTEIN TYROSINE PHOSPHATASE"/>
    <property type="match status" value="1"/>
</dbReference>
<dbReference type="InterPro" id="IPR036196">
    <property type="entry name" value="Ptyr_pPase_sf"/>
</dbReference>
<feature type="active site" description="Nucleophile" evidence="5">
    <location>
        <position position="27"/>
    </location>
</feature>
<evidence type="ECO:0000256" key="4">
    <source>
        <dbReference type="ARBA" id="ARBA00022912"/>
    </source>
</evidence>
<evidence type="ECO:0000256" key="2">
    <source>
        <dbReference type="ARBA" id="ARBA00013064"/>
    </source>
</evidence>